<evidence type="ECO:0000313" key="3">
    <source>
        <dbReference type="Proteomes" id="UP000019116"/>
    </source>
</evidence>
<dbReference type="AlphaFoldDB" id="A0A3B6ERB9"/>
<dbReference type="GeneID" id="123063237"/>
<feature type="compositionally biased region" description="Basic and acidic residues" evidence="1">
    <location>
        <begin position="103"/>
        <end position="119"/>
    </location>
</feature>
<accession>A0A3B6ERB9</accession>
<dbReference type="RefSeq" id="XP_044342912.1">
    <property type="nucleotide sequence ID" value="XM_044486977.1"/>
</dbReference>
<dbReference type="Gramene" id="TraesSTA3A03G01483970.1">
    <property type="protein sequence ID" value="TraesSTA3A03G01483970.1.CDS1"/>
    <property type="gene ID" value="TraesSTA3A03G01483970"/>
</dbReference>
<dbReference type="Gramene" id="TraesROB_scaffold_063753_01G000100.1">
    <property type="protein sequence ID" value="TraesROB_scaffold_063753_01G000100.1"/>
    <property type="gene ID" value="TraesROB_scaffold_063753_01G000100"/>
</dbReference>
<gene>
    <name evidence="2" type="primary">LOC123063237</name>
</gene>
<dbReference type="Gramene" id="TraesMAC3A03G01490460.2">
    <property type="protein sequence ID" value="TraesMAC3A03G01490460.2.CDS1"/>
    <property type="gene ID" value="TraesMAC3A03G01490460"/>
</dbReference>
<feature type="compositionally biased region" description="Basic and acidic residues" evidence="1">
    <location>
        <begin position="76"/>
        <end position="89"/>
    </location>
</feature>
<dbReference type="OrthoDB" id="696953at2759"/>
<name>A0A3B6ERB9_WHEAT</name>
<dbReference type="InterPro" id="IPR039637">
    <property type="entry name" value="CNOT7/CNOT8/Pop2"/>
</dbReference>
<dbReference type="GO" id="GO:0030015">
    <property type="term" value="C:CCR4-NOT core complex"/>
    <property type="evidence" value="ECO:0000318"/>
    <property type="project" value="GO_Central"/>
</dbReference>
<dbReference type="Gramene" id="TraesLAC3A03G01436160.2">
    <property type="protein sequence ID" value="TraesLAC3A03G01436160.2.CDS1"/>
    <property type="gene ID" value="TraesLAC3A03G01436160"/>
</dbReference>
<dbReference type="PANTHER" id="PTHR10797">
    <property type="entry name" value="CCR4-NOT TRANSCRIPTION COMPLEX SUBUNIT"/>
    <property type="match status" value="1"/>
</dbReference>
<dbReference type="RefSeq" id="XP_044342914.1">
    <property type="nucleotide sequence ID" value="XM_044486979.1"/>
</dbReference>
<dbReference type="Gramene" id="TraesJUL3A03G01504580.1">
    <property type="protein sequence ID" value="TraesJUL3A03G01504580.1.CDS1"/>
    <property type="gene ID" value="TraesJUL3A03G01504580"/>
</dbReference>
<dbReference type="RefSeq" id="XP_044342913.1">
    <property type="nucleotide sequence ID" value="XM_044486978.1"/>
</dbReference>
<dbReference type="STRING" id="4565.A0A3B6ERB9"/>
<reference evidence="2" key="1">
    <citation type="submission" date="2018-08" db="EMBL/GenBank/DDBJ databases">
        <authorList>
            <person name="Rossello M."/>
        </authorList>
    </citation>
    <scope>NUCLEOTIDE SEQUENCE [LARGE SCALE GENOMIC DNA]</scope>
    <source>
        <strain evidence="2">cv. Chinese Spring</strain>
    </source>
</reference>
<evidence type="ECO:0000256" key="1">
    <source>
        <dbReference type="SAM" id="MobiDB-lite"/>
    </source>
</evidence>
<dbReference type="Gramene" id="TraesCAD_scaffold_063329_01G000100.1">
    <property type="protein sequence ID" value="TraesCAD_scaffold_063329_01G000100.1"/>
    <property type="gene ID" value="TraesCAD_scaffold_063329_01G000100"/>
</dbReference>
<dbReference type="Gene3D" id="3.30.420.10">
    <property type="entry name" value="Ribonuclease H-like superfamily/Ribonuclease H"/>
    <property type="match status" value="1"/>
</dbReference>
<proteinExistence type="predicted"/>
<feature type="compositionally biased region" description="Low complexity" evidence="1">
    <location>
        <begin position="29"/>
        <end position="46"/>
    </location>
</feature>
<dbReference type="EnsemblPlants" id="TraesCS3A02G447900.1">
    <property type="protein sequence ID" value="TraesCS3A02G447900.1.cds1"/>
    <property type="gene ID" value="TraesCS3A02G447900"/>
</dbReference>
<keyword evidence="3" id="KW-1185">Reference proteome</keyword>
<dbReference type="GO" id="GO:0003676">
    <property type="term" value="F:nucleic acid binding"/>
    <property type="evidence" value="ECO:0007669"/>
    <property type="project" value="InterPro"/>
</dbReference>
<dbReference type="Proteomes" id="UP000019116">
    <property type="component" value="Chromosome 3A"/>
</dbReference>
<dbReference type="Gramene" id="TraesSTA3A03G01483970.2">
    <property type="protein sequence ID" value="TraesSTA3A03G01483970.2.CDS1"/>
    <property type="gene ID" value="TraesSTA3A03G01483970"/>
</dbReference>
<dbReference type="SUPFAM" id="SSF53098">
    <property type="entry name" value="Ribonuclease H-like"/>
    <property type="match status" value="2"/>
</dbReference>
<dbReference type="Gramene" id="TraesLAC3A03G01436160.1">
    <property type="protein sequence ID" value="TraesLAC3A03G01436160.1.CDS1"/>
    <property type="gene ID" value="TraesLAC3A03G01436160"/>
</dbReference>
<protein>
    <recommendedName>
        <fullName evidence="4">Exonuclease domain-containing protein</fullName>
    </recommendedName>
</protein>
<dbReference type="GO" id="GO:0004535">
    <property type="term" value="F:poly(A)-specific ribonuclease activity"/>
    <property type="evidence" value="ECO:0000318"/>
    <property type="project" value="GO_Central"/>
</dbReference>
<dbReference type="OMA" id="VCTARIA"/>
<dbReference type="RefSeq" id="XP_044342911.1">
    <property type="nucleotide sequence ID" value="XM_044486976.1"/>
</dbReference>
<dbReference type="GO" id="GO:0000288">
    <property type="term" value="P:nuclear-transcribed mRNA catabolic process, deadenylation-dependent decay"/>
    <property type="evidence" value="ECO:0000318"/>
    <property type="project" value="GO_Central"/>
</dbReference>
<sequence>MEPAGLAAGDLGEPVGRDGDGGPQGEAIVEGGAVRRGTGVRASGAGEMTNRNAPGHDAKTSDTEEMSCVINAGKTSKAEAPRHDAKAGDTEDMSGAINARKTSKAEAPRHDAKAGDTKEMSGAINARKTSKAEAPRHDAEKELPRASEAGKTSNAVAPGHYIKALDTEKVLPRGSDAGGTSKAIALGQDFKVATAEEMPRAATDVCSVWRENWEESLQSMSGFLDLPGTMTIAIDTEYATKCLLRLEQPQNGDEWYSQLQATAGTADLVQVGVAVTFADADAENIEPIRVWEFNLFFDSKSNQYNPSTLLFLEKKCRHDLEKHRQYGIMPTDFFQWVYELHSIFARRSVTVVTYQGDADIALLIYQGAPMPARRLDFLLDISNTFPALVDTRVLAMVWAPDFCGKLDDLADMLGLSRSGTRHHAGSDAALTLRCYFAMRRLLGDQKVLRGVLCGLFQSEPSVCTARIAWDPSISILHVWGKNFDEVAGQFGRLIENNFTVVTVKVLFDPPLRKGPFNRDPQFCYSNMQLRLDEKIRCTIAMVFATGHGQVANSASFVFHICFSGGEYIEPVQFARMLDEQGVLCNPYLTWVTFLGAESVAFIYDMVYHSFQFWIPTMFSHYKVSRTGMFPVPEAAH</sequence>
<dbReference type="SMR" id="A0A3B6ERB9"/>
<organism evidence="2">
    <name type="scientific">Triticum aestivum</name>
    <name type="common">Wheat</name>
    <dbReference type="NCBI Taxonomy" id="4565"/>
    <lineage>
        <taxon>Eukaryota</taxon>
        <taxon>Viridiplantae</taxon>
        <taxon>Streptophyta</taxon>
        <taxon>Embryophyta</taxon>
        <taxon>Tracheophyta</taxon>
        <taxon>Spermatophyta</taxon>
        <taxon>Magnoliopsida</taxon>
        <taxon>Liliopsida</taxon>
        <taxon>Poales</taxon>
        <taxon>Poaceae</taxon>
        <taxon>BOP clade</taxon>
        <taxon>Pooideae</taxon>
        <taxon>Triticodae</taxon>
        <taxon>Triticeae</taxon>
        <taxon>Triticinae</taxon>
        <taxon>Triticum</taxon>
    </lineage>
</organism>
<dbReference type="Gramene" id="TraesNOR3A03G01513470.1">
    <property type="protein sequence ID" value="TraesNOR3A03G01513470.1.CDS1"/>
    <property type="gene ID" value="TraesNOR3A03G01513470"/>
</dbReference>
<dbReference type="Gramene" id="TraesWEE_scaffold_057029_01G000100.1">
    <property type="protein sequence ID" value="TraesWEE_scaffold_057029_01G000100.1"/>
    <property type="gene ID" value="TraesWEE_scaffold_057029_01G000100"/>
</dbReference>
<dbReference type="RefSeq" id="XP_044342915.1">
    <property type="nucleotide sequence ID" value="XM_044486980.1"/>
</dbReference>
<dbReference type="InterPro" id="IPR012337">
    <property type="entry name" value="RNaseH-like_sf"/>
</dbReference>
<dbReference type="Gramene" id="TraesCS3A02G447900.1">
    <property type="protein sequence ID" value="TraesCS3A02G447900.1.cds1"/>
    <property type="gene ID" value="TraesCS3A02G447900"/>
</dbReference>
<reference evidence="2" key="2">
    <citation type="submission" date="2018-10" db="UniProtKB">
        <authorList>
            <consortium name="EnsemblPlants"/>
        </authorList>
    </citation>
    <scope>IDENTIFICATION</scope>
</reference>
<evidence type="ECO:0000313" key="2">
    <source>
        <dbReference type="EnsemblPlants" id="TraesCS3A02G447900.1.cds1"/>
    </source>
</evidence>
<dbReference type="GO" id="GO:0000932">
    <property type="term" value="C:P-body"/>
    <property type="evidence" value="ECO:0000318"/>
    <property type="project" value="GO_Central"/>
</dbReference>
<dbReference type="Gramene" id="TraesMAC3A03G01490460.1">
    <property type="protein sequence ID" value="TraesMAC3A03G01490460.1.CDS1"/>
    <property type="gene ID" value="TraesMAC3A03G01490460"/>
</dbReference>
<feature type="compositionally biased region" description="Basic and acidic residues" evidence="1">
    <location>
        <begin position="130"/>
        <end position="145"/>
    </location>
</feature>
<feature type="region of interest" description="Disordered" evidence="1">
    <location>
        <begin position="1"/>
        <end position="154"/>
    </location>
</feature>
<dbReference type="Gramene" id="TraesCS3A03G1038600.1">
    <property type="protein sequence ID" value="TraesCS3A03G1038600.1.CDS1"/>
    <property type="gene ID" value="TraesCS3A03G1038600"/>
</dbReference>
<dbReference type="InterPro" id="IPR036397">
    <property type="entry name" value="RNaseH_sf"/>
</dbReference>
<evidence type="ECO:0008006" key="4">
    <source>
        <dbReference type="Google" id="ProtNLM"/>
    </source>
</evidence>
<dbReference type="Gramene" id="TraesARI3A03G01513610.1">
    <property type="protein sequence ID" value="TraesARI3A03G01513610.1.CDS1"/>
    <property type="gene ID" value="TraesARI3A03G01513610"/>
</dbReference>
<dbReference type="Gramene" id="TraesSYM3A03G01515170.1">
    <property type="protein sequence ID" value="TraesSYM3A03G01515170.1.CDS1"/>
    <property type="gene ID" value="TraesSYM3A03G01515170"/>
</dbReference>
<dbReference type="Gramene" id="TraesCLE_scaffold_070568_01G000100.1">
    <property type="protein sequence ID" value="TraesCLE_scaffold_070568_01G000100.1"/>
    <property type="gene ID" value="TraesCLE_scaffold_070568_01G000100"/>
</dbReference>
<dbReference type="Gramene" id="TraesRN3A0101059100.1">
    <property type="protein sequence ID" value="TraesRN3A0101059100.1"/>
    <property type="gene ID" value="TraesRN3A0101059100"/>
</dbReference>